<comment type="subunit">
    <text evidence="10">Homotetramer.</text>
</comment>
<comment type="caution">
    <text evidence="12">The sequence shown here is derived from an EMBL/GenBank/DDBJ whole genome shotgun (WGS) entry which is preliminary data.</text>
</comment>
<keyword evidence="7 10" id="KW-0862">Zinc</keyword>
<evidence type="ECO:0000256" key="2">
    <source>
        <dbReference type="ARBA" id="ARBA00003172"/>
    </source>
</evidence>
<feature type="domain" description="SIS" evidence="11">
    <location>
        <begin position="35"/>
        <end position="195"/>
    </location>
</feature>
<reference evidence="12 13" key="1">
    <citation type="journal article" date="2012" name="Genet. Mol. Biol.">
        <title>Analysis of 16S rRNA and mxaF genes revealing insights into Methylobacterium niche-specific plant association.</title>
        <authorList>
            <person name="Dourado M.N."/>
            <person name="Andreote F.D."/>
            <person name="Dini-Andreote F."/>
            <person name="Conti R."/>
            <person name="Araujo J.M."/>
            <person name="Araujo W.L."/>
        </authorList>
    </citation>
    <scope>NUCLEOTIDE SEQUENCE [LARGE SCALE GENOMIC DNA]</scope>
    <source>
        <strain evidence="12 13">TC3-10</strain>
    </source>
</reference>
<accession>A0ABU7TUI8</accession>
<comment type="function">
    <text evidence="2 10">Catalyzes the isomerization of sedoheptulose 7-phosphate in D-glycero-D-manno-heptose 7-phosphate.</text>
</comment>
<dbReference type="InterPro" id="IPR046348">
    <property type="entry name" value="SIS_dom_sf"/>
</dbReference>
<keyword evidence="6 10" id="KW-0479">Metal-binding</keyword>
<comment type="similarity">
    <text evidence="4 10">Belongs to the SIS family. GmhA subfamily.</text>
</comment>
<dbReference type="HAMAP" id="MF_00067">
    <property type="entry name" value="GmhA"/>
    <property type="match status" value="1"/>
</dbReference>
<dbReference type="Pfam" id="PF13580">
    <property type="entry name" value="SIS_2"/>
    <property type="match status" value="1"/>
</dbReference>
<feature type="binding site" evidence="10">
    <location>
        <position position="123"/>
    </location>
    <ligand>
        <name>substrate</name>
    </ligand>
</feature>
<keyword evidence="5 10" id="KW-0963">Cytoplasm</keyword>
<evidence type="ECO:0000259" key="11">
    <source>
        <dbReference type="PROSITE" id="PS51464"/>
    </source>
</evidence>
<dbReference type="EC" id="5.3.1.28" evidence="10"/>
<keyword evidence="8 10" id="KW-0413">Isomerase</keyword>
<organism evidence="12 13">
    <name type="scientific">Methylobacterium oryzae</name>
    <dbReference type="NCBI Taxonomy" id="334852"/>
    <lineage>
        <taxon>Bacteria</taxon>
        <taxon>Pseudomonadati</taxon>
        <taxon>Pseudomonadota</taxon>
        <taxon>Alphaproteobacteria</taxon>
        <taxon>Hyphomicrobiales</taxon>
        <taxon>Methylobacteriaceae</taxon>
        <taxon>Methylobacterium</taxon>
    </lineage>
</organism>
<gene>
    <name evidence="10" type="primary">gmhA</name>
    <name evidence="12" type="ORF">MOTC310_23590</name>
</gene>
<dbReference type="PROSITE" id="PS51464">
    <property type="entry name" value="SIS"/>
    <property type="match status" value="1"/>
</dbReference>
<feature type="binding site" evidence="10">
    <location>
        <position position="178"/>
    </location>
    <ligand>
        <name>Zn(2+)</name>
        <dbReference type="ChEBI" id="CHEBI:29105"/>
    </ligand>
</feature>
<dbReference type="InterPro" id="IPR001347">
    <property type="entry name" value="SIS_dom"/>
</dbReference>
<evidence type="ECO:0000313" key="13">
    <source>
        <dbReference type="Proteomes" id="UP001355206"/>
    </source>
</evidence>
<comment type="subcellular location">
    <subcellularLocation>
        <location evidence="3 10">Cytoplasm</location>
    </subcellularLocation>
</comment>
<dbReference type="Proteomes" id="UP001355206">
    <property type="component" value="Unassembled WGS sequence"/>
</dbReference>
<feature type="binding site" evidence="10">
    <location>
        <position position="63"/>
    </location>
    <ligand>
        <name>substrate</name>
    </ligand>
</feature>
<dbReference type="GO" id="GO:0016853">
    <property type="term" value="F:isomerase activity"/>
    <property type="evidence" value="ECO:0007669"/>
    <property type="project" value="UniProtKB-KW"/>
</dbReference>
<comment type="cofactor">
    <cofactor evidence="10">
        <name>Zn(2+)</name>
        <dbReference type="ChEBI" id="CHEBI:29105"/>
    </cofactor>
    <text evidence="10">Binds 1 zinc ion per subunit.</text>
</comment>
<dbReference type="InterPro" id="IPR035461">
    <property type="entry name" value="GmhA/DiaA"/>
</dbReference>
<feature type="binding site" evidence="10">
    <location>
        <position position="63"/>
    </location>
    <ligand>
        <name>Zn(2+)</name>
        <dbReference type="ChEBI" id="CHEBI:29105"/>
    </ligand>
</feature>
<dbReference type="InterPro" id="IPR004515">
    <property type="entry name" value="Phosphoheptose_Isoase"/>
</dbReference>
<keyword evidence="9 10" id="KW-0119">Carbohydrate metabolism</keyword>
<evidence type="ECO:0000313" key="12">
    <source>
        <dbReference type="EMBL" id="MEE7493278.1"/>
    </source>
</evidence>
<comment type="catalytic activity">
    <reaction evidence="1 10">
        <text>2 D-sedoheptulose 7-phosphate = D-glycero-alpha-D-manno-heptose 7-phosphate + D-glycero-beta-D-manno-heptose 7-phosphate</text>
        <dbReference type="Rhea" id="RHEA:27489"/>
        <dbReference type="ChEBI" id="CHEBI:57483"/>
        <dbReference type="ChEBI" id="CHEBI:60203"/>
        <dbReference type="ChEBI" id="CHEBI:60204"/>
        <dbReference type="EC" id="5.3.1.28"/>
    </reaction>
</comment>
<comment type="miscellaneous">
    <text evidence="10">The reaction produces a racemic mixture of D-glycero-alpha-D-manno-heptose 7-phosphate and D-glycero-beta-D-manno-heptose 7-phosphate.</text>
</comment>
<evidence type="ECO:0000256" key="10">
    <source>
        <dbReference type="HAMAP-Rule" id="MF_00067"/>
    </source>
</evidence>
<feature type="binding site" evidence="10">
    <location>
        <begin position="50"/>
        <end position="52"/>
    </location>
    <ligand>
        <name>substrate</name>
    </ligand>
</feature>
<dbReference type="RefSeq" id="WP_331303517.1">
    <property type="nucleotide sequence ID" value="NZ_MLCA01000013.1"/>
</dbReference>
<sequence length="195" mass="20096">MSAIVDFLTQTRDTFQAALDDSGFHATLAAIADLVTASLRGGGKLLTIGNGGSAADAQHIAGEFVSRLNYDRPPATAVALTTDTSVITAIGNDYGYEHVFERQVLALGRPGDVLLALSTSGRSPSVLKAMDAARGLGLRVVAFTGATGGAMPERADVCLHAPTVATPLIQQIHITAAHIVCGLVEESLFPRGTAA</sequence>
<evidence type="ECO:0000256" key="4">
    <source>
        <dbReference type="ARBA" id="ARBA00009894"/>
    </source>
</evidence>
<evidence type="ECO:0000256" key="8">
    <source>
        <dbReference type="ARBA" id="ARBA00023235"/>
    </source>
</evidence>
<evidence type="ECO:0000256" key="7">
    <source>
        <dbReference type="ARBA" id="ARBA00022833"/>
    </source>
</evidence>
<protein>
    <recommendedName>
        <fullName evidence="10">Phosphoheptose isomerase</fullName>
        <ecNumber evidence="10">5.3.1.28</ecNumber>
    </recommendedName>
    <alternativeName>
        <fullName evidence="10">Sedoheptulose 7-phosphate isomerase</fullName>
    </alternativeName>
</protein>
<comment type="pathway">
    <text evidence="10">Carbohydrate biosynthesis; D-glycero-D-manno-heptose 7-phosphate biosynthesis; D-glycero-alpha-D-manno-heptose 7-phosphate and D-glycero-beta-D-manno-heptose 7-phosphate from sedoheptulose 7-phosphate: step 1/1.</text>
</comment>
<feature type="binding site" evidence="10">
    <location>
        <position position="59"/>
    </location>
    <ligand>
        <name>Zn(2+)</name>
        <dbReference type="ChEBI" id="CHEBI:29105"/>
    </ligand>
</feature>
<dbReference type="EMBL" id="MLCA01000013">
    <property type="protein sequence ID" value="MEE7493278.1"/>
    <property type="molecule type" value="Genomic_DNA"/>
</dbReference>
<feature type="binding site" evidence="10">
    <location>
        <position position="170"/>
    </location>
    <ligand>
        <name>substrate</name>
    </ligand>
</feature>
<feature type="binding site" evidence="10">
    <location>
        <begin position="92"/>
        <end position="93"/>
    </location>
    <ligand>
        <name>substrate</name>
    </ligand>
</feature>
<evidence type="ECO:0000256" key="3">
    <source>
        <dbReference type="ARBA" id="ARBA00004496"/>
    </source>
</evidence>
<name>A0ABU7TUI8_9HYPH</name>
<feature type="binding site" evidence="10">
    <location>
        <position position="170"/>
    </location>
    <ligand>
        <name>Zn(2+)</name>
        <dbReference type="ChEBI" id="CHEBI:29105"/>
    </ligand>
</feature>
<dbReference type="PANTHER" id="PTHR30390:SF6">
    <property type="entry name" value="DNAA INITIATOR-ASSOCIATING PROTEIN DIAA"/>
    <property type="match status" value="1"/>
</dbReference>
<evidence type="ECO:0000256" key="5">
    <source>
        <dbReference type="ARBA" id="ARBA00022490"/>
    </source>
</evidence>
<dbReference type="InterPro" id="IPR050099">
    <property type="entry name" value="SIS_GmhA/DiaA_subfam"/>
</dbReference>
<dbReference type="PANTHER" id="PTHR30390">
    <property type="entry name" value="SEDOHEPTULOSE 7-PHOSPHATE ISOMERASE / DNAA INITIATOR-ASSOCIATING FACTOR FOR REPLICATION INITIATION"/>
    <property type="match status" value="1"/>
</dbReference>
<evidence type="ECO:0000256" key="1">
    <source>
        <dbReference type="ARBA" id="ARBA00000348"/>
    </source>
</evidence>
<dbReference type="CDD" id="cd05006">
    <property type="entry name" value="SIS_GmhA"/>
    <property type="match status" value="1"/>
</dbReference>
<keyword evidence="13" id="KW-1185">Reference proteome</keyword>
<evidence type="ECO:0000256" key="9">
    <source>
        <dbReference type="ARBA" id="ARBA00023277"/>
    </source>
</evidence>
<dbReference type="SUPFAM" id="SSF53697">
    <property type="entry name" value="SIS domain"/>
    <property type="match status" value="1"/>
</dbReference>
<dbReference type="Gene3D" id="3.40.50.10490">
    <property type="entry name" value="Glucose-6-phosphate isomerase like protein, domain 1"/>
    <property type="match status" value="1"/>
</dbReference>
<proteinExistence type="inferred from homology"/>
<feature type="binding site" evidence="10">
    <location>
        <begin position="118"/>
        <end position="120"/>
    </location>
    <ligand>
        <name>substrate</name>
    </ligand>
</feature>
<evidence type="ECO:0000256" key="6">
    <source>
        <dbReference type="ARBA" id="ARBA00022723"/>
    </source>
</evidence>